<dbReference type="EMBL" id="ANFO01001450">
    <property type="protein sequence ID" value="KGQ02608.1"/>
    <property type="molecule type" value="Genomic_DNA"/>
</dbReference>
<feature type="signal peptide" evidence="1">
    <location>
        <begin position="1"/>
        <end position="15"/>
    </location>
</feature>
<sequence length="386" mass="42518">MVFFSSLLASVPVAARWLIANSGAIGDVVQSIRKVAGLEAVEDEDDDFTVVPHSEFYAPEVTFEKLEKDIKNANKYLNDKAAADLKPPETEQRSVLYPRLNMLWTEPSHPVGKNGIPSAEMYRDLALTLNEHKVPLDWTNKGGKPIDVALHLGQALFANSPNAGSTIRVDEKTDIRNIPVCLESKGGGCIINAQHVYYEVPMGRAGKDYVWQAALHMNISQTQEFHNQYKLEQAGLVYVSQSAPPTGPVWILTCEVDWRTVLLAKNAAHKLALDIESQKGYHVAFSDVEANFQKIKVVVESQHPPAQVRAVIETAAGAISNNVNKSSLHLLDHAADPLTAQGPAVKVTNASFKAAWEATNDYHMAVRRLAAEAVRLEIRQKKDTKD</sequence>
<comment type="caution">
    <text evidence="2">The sequence shown here is derived from an EMBL/GenBank/DDBJ whole genome shotgun (WGS) entry which is preliminary data.</text>
</comment>
<evidence type="ECO:0000313" key="3">
    <source>
        <dbReference type="Proteomes" id="UP000030106"/>
    </source>
</evidence>
<protein>
    <submittedName>
        <fullName evidence="2">Uncharacterized protein</fullName>
    </submittedName>
</protein>
<evidence type="ECO:0000313" key="2">
    <source>
        <dbReference type="EMBL" id="KGQ02608.1"/>
    </source>
</evidence>
<accession>A0A0A2V559</accession>
<dbReference type="HOGENOM" id="CLU_758933_0_0_1"/>
<feature type="chain" id="PRO_5012158475" evidence="1">
    <location>
        <begin position="16"/>
        <end position="386"/>
    </location>
</feature>
<dbReference type="AlphaFoldDB" id="A0A0A2V559"/>
<organism evidence="2 3">
    <name type="scientific">Beauveria bassiana D1-5</name>
    <dbReference type="NCBI Taxonomy" id="1245745"/>
    <lineage>
        <taxon>Eukaryota</taxon>
        <taxon>Fungi</taxon>
        <taxon>Dikarya</taxon>
        <taxon>Ascomycota</taxon>
        <taxon>Pezizomycotina</taxon>
        <taxon>Sordariomycetes</taxon>
        <taxon>Hypocreomycetidae</taxon>
        <taxon>Hypocreales</taxon>
        <taxon>Cordycipitaceae</taxon>
        <taxon>Beauveria</taxon>
    </lineage>
</organism>
<reference evidence="2 3" key="1">
    <citation type="submission" date="2012-10" db="EMBL/GenBank/DDBJ databases">
        <title>Genome sequencing and analysis of entomopathogenic fungi Beauveria bassiana D1-5.</title>
        <authorList>
            <person name="Li Q."/>
            <person name="Wang L."/>
            <person name="Zhang Z."/>
            <person name="Wang Q."/>
            <person name="Ren J."/>
            <person name="Wang M."/>
            <person name="Xu W."/>
            <person name="Wang J."/>
            <person name="Lu Y."/>
            <person name="Du Q."/>
            <person name="Sun Z."/>
        </authorList>
    </citation>
    <scope>NUCLEOTIDE SEQUENCE [LARGE SCALE GENOMIC DNA]</scope>
    <source>
        <strain evidence="2 3">D1-5</strain>
    </source>
</reference>
<keyword evidence="1" id="KW-0732">Signal</keyword>
<name>A0A0A2V559_BEABA</name>
<dbReference type="Proteomes" id="UP000030106">
    <property type="component" value="Unassembled WGS sequence"/>
</dbReference>
<gene>
    <name evidence="2" type="ORF">BBAD15_g12178</name>
</gene>
<proteinExistence type="predicted"/>
<evidence type="ECO:0000256" key="1">
    <source>
        <dbReference type="SAM" id="SignalP"/>
    </source>
</evidence>